<evidence type="ECO:0000313" key="2">
    <source>
        <dbReference type="Proteomes" id="UP000485058"/>
    </source>
</evidence>
<evidence type="ECO:0000313" key="1">
    <source>
        <dbReference type="EMBL" id="GFH21536.1"/>
    </source>
</evidence>
<keyword evidence="2" id="KW-1185">Reference proteome</keyword>
<comment type="caution">
    <text evidence="1">The sequence shown here is derived from an EMBL/GenBank/DDBJ whole genome shotgun (WGS) entry which is preliminary data.</text>
</comment>
<organism evidence="1 2">
    <name type="scientific">Haematococcus lacustris</name>
    <name type="common">Green alga</name>
    <name type="synonym">Haematococcus pluvialis</name>
    <dbReference type="NCBI Taxonomy" id="44745"/>
    <lineage>
        <taxon>Eukaryota</taxon>
        <taxon>Viridiplantae</taxon>
        <taxon>Chlorophyta</taxon>
        <taxon>core chlorophytes</taxon>
        <taxon>Chlorophyceae</taxon>
        <taxon>CS clade</taxon>
        <taxon>Chlamydomonadales</taxon>
        <taxon>Haematococcaceae</taxon>
        <taxon>Haematococcus</taxon>
    </lineage>
</organism>
<dbReference type="Proteomes" id="UP000485058">
    <property type="component" value="Unassembled WGS sequence"/>
</dbReference>
<proteinExistence type="predicted"/>
<dbReference type="AlphaFoldDB" id="A0A699ZS05"/>
<feature type="non-terminal residue" evidence="1">
    <location>
        <position position="1"/>
    </location>
</feature>
<dbReference type="EMBL" id="BLLF01001849">
    <property type="protein sequence ID" value="GFH21536.1"/>
    <property type="molecule type" value="Genomic_DNA"/>
</dbReference>
<gene>
    <name evidence="1" type="ORF">HaLaN_18861</name>
</gene>
<name>A0A699ZS05_HAELA</name>
<reference evidence="1 2" key="1">
    <citation type="submission" date="2020-02" db="EMBL/GenBank/DDBJ databases">
        <title>Draft genome sequence of Haematococcus lacustris strain NIES-144.</title>
        <authorList>
            <person name="Morimoto D."/>
            <person name="Nakagawa S."/>
            <person name="Yoshida T."/>
            <person name="Sawayama S."/>
        </authorList>
    </citation>
    <scope>NUCLEOTIDE SEQUENCE [LARGE SCALE GENOMIC DNA]</scope>
    <source>
        <strain evidence="1 2">NIES-144</strain>
    </source>
</reference>
<accession>A0A699ZS05</accession>
<feature type="non-terminal residue" evidence="1">
    <location>
        <position position="140"/>
    </location>
</feature>
<protein>
    <submittedName>
        <fullName evidence="1">Uncharacterized protein</fullName>
    </submittedName>
</protein>
<sequence>SRGSSRYVVTPSSTVQACLIKGVGSPSRPGCVIVELTKFCLYNGCDVVKMGQLIGWLRDHIRCFMCRIGGSEVGLQMLMPLVNGNHGHGGLCLELDSSVLGPRRLSSSNQPPICLLPSPVEVQGLPATQSLPECGFSLLA</sequence>